<organism evidence="3 4">
    <name type="scientific">Cohnella rhizosphaerae</name>
    <dbReference type="NCBI Taxonomy" id="1457232"/>
    <lineage>
        <taxon>Bacteria</taxon>
        <taxon>Bacillati</taxon>
        <taxon>Bacillota</taxon>
        <taxon>Bacilli</taxon>
        <taxon>Bacillales</taxon>
        <taxon>Paenibacillaceae</taxon>
        <taxon>Cohnella</taxon>
    </lineage>
</organism>
<evidence type="ECO:0000313" key="4">
    <source>
        <dbReference type="Proteomes" id="UP001153404"/>
    </source>
</evidence>
<evidence type="ECO:0000256" key="1">
    <source>
        <dbReference type="ARBA" id="ARBA00038322"/>
    </source>
</evidence>
<comment type="caution">
    <text evidence="3">The sequence shown here is derived from an EMBL/GenBank/DDBJ whole genome shotgun (WGS) entry which is preliminary data.</text>
</comment>
<dbReference type="Gene3D" id="3.50.50.60">
    <property type="entry name" value="FAD/NAD(P)-binding domain"/>
    <property type="match status" value="1"/>
</dbReference>
<evidence type="ECO:0000259" key="2">
    <source>
        <dbReference type="Pfam" id="PF01593"/>
    </source>
</evidence>
<dbReference type="PANTHER" id="PTHR43734">
    <property type="entry name" value="PHYTOENE DESATURASE"/>
    <property type="match status" value="1"/>
</dbReference>
<comment type="similarity">
    <text evidence="1">Belongs to the carotenoid/retinoid oxidoreductase family. CrtN subfamily.</text>
</comment>
<dbReference type="Proteomes" id="UP001153404">
    <property type="component" value="Unassembled WGS sequence"/>
</dbReference>
<dbReference type="InterPro" id="IPR036188">
    <property type="entry name" value="FAD/NAD-bd_sf"/>
</dbReference>
<feature type="domain" description="Amine oxidase" evidence="2">
    <location>
        <begin position="10"/>
        <end position="117"/>
    </location>
</feature>
<reference evidence="3" key="1">
    <citation type="submission" date="2022-10" db="EMBL/GenBank/DDBJ databases">
        <title>Comparative genomic analysis of Cohnella hashimotonis sp. nov., isolated from the International Space Station.</title>
        <authorList>
            <person name="Simpson A."/>
            <person name="Venkateswaran K."/>
        </authorList>
    </citation>
    <scope>NUCLEOTIDE SEQUENCE</scope>
    <source>
        <strain evidence="3">DSM 28161</strain>
    </source>
</reference>
<evidence type="ECO:0000313" key="3">
    <source>
        <dbReference type="EMBL" id="MDG0810674.1"/>
    </source>
</evidence>
<dbReference type="PANTHER" id="PTHR43734:SF1">
    <property type="entry name" value="PHYTOENE DESATURASE"/>
    <property type="match status" value="1"/>
</dbReference>
<dbReference type="EMBL" id="JAPDIA010000003">
    <property type="protein sequence ID" value="MDG0810674.1"/>
    <property type="molecule type" value="Genomic_DNA"/>
</dbReference>
<dbReference type="Pfam" id="PF01593">
    <property type="entry name" value="Amino_oxidase"/>
    <property type="match status" value="1"/>
</dbReference>
<sequence length="133" mass="14881">MPVSNLAAANYEWNETTIREYRAYILDTLKKIRGLENIEQEIVTETCITPRDFESRFNAYNGATFGLMPVLSQSNHMRPQSKAKHCDNMYFTGSSTHPGAGVPIVLLSARIASQELIQDDQGIRFDYSGTSGT</sequence>
<keyword evidence="4" id="KW-1185">Reference proteome</keyword>
<proteinExistence type="inferred from homology"/>
<protein>
    <submittedName>
        <fullName evidence="3">FAD-dependent oxidoreductase</fullName>
    </submittedName>
</protein>
<dbReference type="RefSeq" id="WP_277532642.1">
    <property type="nucleotide sequence ID" value="NZ_JAPDIA010000003.1"/>
</dbReference>
<gene>
    <name evidence="3" type="ORF">OMP40_15815</name>
</gene>
<dbReference type="InterPro" id="IPR002937">
    <property type="entry name" value="Amino_oxidase"/>
</dbReference>
<dbReference type="AlphaFoldDB" id="A0A9X4QTQ5"/>
<accession>A0A9X4QTQ5</accession>
<name>A0A9X4QTQ5_9BACL</name>
<dbReference type="GO" id="GO:0016491">
    <property type="term" value="F:oxidoreductase activity"/>
    <property type="evidence" value="ECO:0007669"/>
    <property type="project" value="InterPro"/>
</dbReference>